<evidence type="ECO:0000313" key="2">
    <source>
        <dbReference type="EMBL" id="OLY83039.1"/>
    </source>
</evidence>
<organism evidence="2 3">
    <name type="scientific">Smittium mucronatum</name>
    <dbReference type="NCBI Taxonomy" id="133383"/>
    <lineage>
        <taxon>Eukaryota</taxon>
        <taxon>Fungi</taxon>
        <taxon>Fungi incertae sedis</taxon>
        <taxon>Zoopagomycota</taxon>
        <taxon>Kickxellomycotina</taxon>
        <taxon>Harpellomycetes</taxon>
        <taxon>Harpellales</taxon>
        <taxon>Legeriomycetaceae</taxon>
        <taxon>Smittium</taxon>
    </lineage>
</organism>
<reference evidence="2 3" key="1">
    <citation type="journal article" date="2016" name="Mol. Biol. Evol.">
        <title>Genome-Wide Survey of Gut Fungi (Harpellales) Reveals the First Horizontally Transferred Ubiquitin Gene from a Mosquito Host.</title>
        <authorList>
            <person name="Wang Y."/>
            <person name="White M.M."/>
            <person name="Kvist S."/>
            <person name="Moncalvo J.M."/>
        </authorList>
    </citation>
    <scope>NUCLEOTIDE SEQUENCE [LARGE SCALE GENOMIC DNA]</scope>
    <source>
        <strain evidence="2 3">ALG-7-W6</strain>
    </source>
</reference>
<keyword evidence="3" id="KW-1185">Reference proteome</keyword>
<gene>
    <name evidence="2" type="ORF">AYI68_g2833</name>
</gene>
<feature type="region of interest" description="Disordered" evidence="1">
    <location>
        <begin position="55"/>
        <end position="78"/>
    </location>
</feature>
<comment type="caution">
    <text evidence="2">The sequence shown here is derived from an EMBL/GenBank/DDBJ whole genome shotgun (WGS) entry which is preliminary data.</text>
</comment>
<feature type="region of interest" description="Disordered" evidence="1">
    <location>
        <begin position="1"/>
        <end position="30"/>
    </location>
</feature>
<dbReference type="Proteomes" id="UP000187455">
    <property type="component" value="Unassembled WGS sequence"/>
</dbReference>
<dbReference type="AlphaFoldDB" id="A0A1R0H1L9"/>
<dbReference type="EMBL" id="LSSL01001107">
    <property type="protein sequence ID" value="OLY83039.1"/>
    <property type="molecule type" value="Genomic_DNA"/>
</dbReference>
<proteinExistence type="predicted"/>
<evidence type="ECO:0000313" key="3">
    <source>
        <dbReference type="Proteomes" id="UP000187455"/>
    </source>
</evidence>
<protein>
    <submittedName>
        <fullName evidence="2">Uncharacterized protein</fullName>
    </submittedName>
</protein>
<sequence length="130" mass="15000">MDYNPYSNESDSNFYRTGSGPKRNQPNVIDHQNSAYIHPFSSATNLNEIQLSPITPIPVEQHNPRNSALFDPYQDKSDQWSRDLKRPLILKSVSQADPNINSSFYSARQDFTLFFYFKKEPPLSQNANNQ</sequence>
<evidence type="ECO:0000256" key="1">
    <source>
        <dbReference type="SAM" id="MobiDB-lite"/>
    </source>
</evidence>
<accession>A0A1R0H1L9</accession>
<name>A0A1R0H1L9_9FUNG</name>